<keyword evidence="1" id="KW-0808">Transferase</keyword>
<keyword evidence="2 5" id="KW-0547">Nucleotide-binding</keyword>
<proteinExistence type="predicted"/>
<evidence type="ECO:0000256" key="2">
    <source>
        <dbReference type="ARBA" id="ARBA00022741"/>
    </source>
</evidence>
<keyword evidence="4 5" id="KW-0067">ATP-binding</keyword>
<dbReference type="Gene3D" id="1.10.510.10">
    <property type="entry name" value="Transferase(Phosphotransferase) domain 1"/>
    <property type="match status" value="1"/>
</dbReference>
<dbReference type="PROSITE" id="PS00109">
    <property type="entry name" value="PROTEIN_KINASE_TYR"/>
    <property type="match status" value="1"/>
</dbReference>
<dbReference type="PROSITE" id="PS50011">
    <property type="entry name" value="PROTEIN_KINASE_DOM"/>
    <property type="match status" value="1"/>
</dbReference>
<dbReference type="AlphaFoldDB" id="A0AA35X8R1"/>
<evidence type="ECO:0000256" key="3">
    <source>
        <dbReference type="ARBA" id="ARBA00022777"/>
    </source>
</evidence>
<feature type="binding site" evidence="5">
    <location>
        <position position="104"/>
    </location>
    <ligand>
        <name>ATP</name>
        <dbReference type="ChEBI" id="CHEBI:30616"/>
    </ligand>
</feature>
<evidence type="ECO:0000256" key="4">
    <source>
        <dbReference type="ARBA" id="ARBA00022840"/>
    </source>
</evidence>
<comment type="caution">
    <text evidence="7">The sequence shown here is derived from an EMBL/GenBank/DDBJ whole genome shotgun (WGS) entry which is preliminary data.</text>
</comment>
<dbReference type="PANTHER" id="PTHR44329">
    <property type="entry name" value="SERINE/THREONINE-PROTEIN KINASE TNNI3K-RELATED"/>
    <property type="match status" value="1"/>
</dbReference>
<sequence length="309" mass="34148">MGRHYFTCRPGKAIFIPVASLRRAPRMPQPTILPNSGRQAAISPDIALQVQQYQQSKGLPLEDAVREAGKEIVILQETGKNVGGGSYGGVIEVQVQGRKCAAKKLHETFTGRDVPRRDRAAMVERFENECRRVIYLSHPNIVEMIGIHFDRATRLPTLVMELMNVSLYQHLENNPKPSSVPLSTKYSILRDVASGLLYLHSLPPPLGPIIHRDLTAKNILLNLGSKVVAKIADLGQAKTDPVYATRRQMLSMSPGNQLHMPPEARVEDPVYNASLDVFSFGVVVLHTLTHEWPDPDKGSSGGRQKKASS</sequence>
<dbReference type="InterPro" id="IPR017441">
    <property type="entry name" value="Protein_kinase_ATP_BS"/>
</dbReference>
<evidence type="ECO:0000256" key="1">
    <source>
        <dbReference type="ARBA" id="ARBA00022679"/>
    </source>
</evidence>
<dbReference type="InterPro" id="IPR000719">
    <property type="entry name" value="Prot_kinase_dom"/>
</dbReference>
<keyword evidence="8" id="KW-1185">Reference proteome</keyword>
<dbReference type="InterPro" id="IPR008266">
    <property type="entry name" value="Tyr_kinase_AS"/>
</dbReference>
<dbReference type="EMBL" id="CASHTH010003347">
    <property type="protein sequence ID" value="CAI8043676.1"/>
    <property type="molecule type" value="Genomic_DNA"/>
</dbReference>
<dbReference type="InterPro" id="IPR001245">
    <property type="entry name" value="Ser-Thr/Tyr_kinase_cat_dom"/>
</dbReference>
<name>A0AA35X8R1_GEOBA</name>
<evidence type="ECO:0000313" key="7">
    <source>
        <dbReference type="EMBL" id="CAI8043676.1"/>
    </source>
</evidence>
<organism evidence="7 8">
    <name type="scientific">Geodia barretti</name>
    <name type="common">Barrett's horny sponge</name>
    <dbReference type="NCBI Taxonomy" id="519541"/>
    <lineage>
        <taxon>Eukaryota</taxon>
        <taxon>Metazoa</taxon>
        <taxon>Porifera</taxon>
        <taxon>Demospongiae</taxon>
        <taxon>Heteroscleromorpha</taxon>
        <taxon>Tetractinellida</taxon>
        <taxon>Astrophorina</taxon>
        <taxon>Geodiidae</taxon>
        <taxon>Geodia</taxon>
    </lineage>
</organism>
<keyword evidence="3 7" id="KW-0418">Kinase</keyword>
<dbReference type="SUPFAM" id="SSF56112">
    <property type="entry name" value="Protein kinase-like (PK-like)"/>
    <property type="match status" value="1"/>
</dbReference>
<dbReference type="InterPro" id="IPR011009">
    <property type="entry name" value="Kinase-like_dom_sf"/>
</dbReference>
<dbReference type="Proteomes" id="UP001174909">
    <property type="component" value="Unassembled WGS sequence"/>
</dbReference>
<feature type="domain" description="Protein kinase" evidence="6">
    <location>
        <begin position="76"/>
        <end position="309"/>
    </location>
</feature>
<dbReference type="GO" id="GO:0004674">
    <property type="term" value="F:protein serine/threonine kinase activity"/>
    <property type="evidence" value="ECO:0007669"/>
    <property type="project" value="TreeGrafter"/>
</dbReference>
<protein>
    <submittedName>
        <fullName evidence="7">Receptor-like serine/threonine-protein kinase SD1-6</fullName>
    </submittedName>
</protein>
<evidence type="ECO:0000259" key="6">
    <source>
        <dbReference type="PROSITE" id="PS50011"/>
    </source>
</evidence>
<dbReference type="Pfam" id="PF07714">
    <property type="entry name" value="PK_Tyr_Ser-Thr"/>
    <property type="match status" value="1"/>
</dbReference>
<gene>
    <name evidence="7" type="ORF">GBAR_LOCUS24222</name>
</gene>
<reference evidence="7" key="1">
    <citation type="submission" date="2023-03" db="EMBL/GenBank/DDBJ databases">
        <authorList>
            <person name="Steffen K."/>
            <person name="Cardenas P."/>
        </authorList>
    </citation>
    <scope>NUCLEOTIDE SEQUENCE</scope>
</reference>
<keyword evidence="7" id="KW-0675">Receptor</keyword>
<evidence type="ECO:0000256" key="5">
    <source>
        <dbReference type="PROSITE-ProRule" id="PRU10141"/>
    </source>
</evidence>
<dbReference type="InterPro" id="IPR051681">
    <property type="entry name" value="Ser/Thr_Kinases-Pseudokinases"/>
</dbReference>
<accession>A0AA35X8R1</accession>
<dbReference type="PANTHER" id="PTHR44329:SF288">
    <property type="entry name" value="MITOGEN-ACTIVATED PROTEIN KINASE KINASE KINASE 20"/>
    <property type="match status" value="1"/>
</dbReference>
<dbReference type="GO" id="GO:0005524">
    <property type="term" value="F:ATP binding"/>
    <property type="evidence" value="ECO:0007669"/>
    <property type="project" value="UniProtKB-UniRule"/>
</dbReference>
<evidence type="ECO:0000313" key="8">
    <source>
        <dbReference type="Proteomes" id="UP001174909"/>
    </source>
</evidence>
<dbReference type="PROSITE" id="PS00107">
    <property type="entry name" value="PROTEIN_KINASE_ATP"/>
    <property type="match status" value="1"/>
</dbReference>